<keyword evidence="2" id="KW-0812">Transmembrane</keyword>
<proteinExistence type="predicted"/>
<comment type="caution">
    <text evidence="3">The sequence shown here is derived from an EMBL/GenBank/DDBJ whole genome shotgun (WGS) entry which is preliminary data.</text>
</comment>
<evidence type="ECO:0000256" key="1">
    <source>
        <dbReference type="SAM" id="MobiDB-lite"/>
    </source>
</evidence>
<feature type="compositionally biased region" description="Polar residues" evidence="1">
    <location>
        <begin position="164"/>
        <end position="175"/>
    </location>
</feature>
<protein>
    <submittedName>
        <fullName evidence="3">Uncharacterized protein</fullName>
    </submittedName>
</protein>
<dbReference type="HOGENOM" id="CLU_1310756_0_0_1"/>
<feature type="region of interest" description="Disordered" evidence="1">
    <location>
        <begin position="142"/>
        <end position="175"/>
    </location>
</feature>
<evidence type="ECO:0000313" key="3">
    <source>
        <dbReference type="EMBL" id="ESZ92262.1"/>
    </source>
</evidence>
<name>W9C670_SCLBF</name>
<keyword evidence="4" id="KW-1185">Reference proteome</keyword>
<gene>
    <name evidence="3" type="ORF">SBOR_7351</name>
</gene>
<dbReference type="Proteomes" id="UP000019487">
    <property type="component" value="Unassembled WGS sequence"/>
</dbReference>
<feature type="compositionally biased region" description="Polar residues" evidence="1">
    <location>
        <begin position="147"/>
        <end position="156"/>
    </location>
</feature>
<feature type="transmembrane region" description="Helical" evidence="2">
    <location>
        <begin position="26"/>
        <end position="42"/>
    </location>
</feature>
<keyword evidence="2" id="KW-1133">Transmembrane helix</keyword>
<organism evidence="3 4">
    <name type="scientific">Sclerotinia borealis (strain F-4128)</name>
    <dbReference type="NCBI Taxonomy" id="1432307"/>
    <lineage>
        <taxon>Eukaryota</taxon>
        <taxon>Fungi</taxon>
        <taxon>Dikarya</taxon>
        <taxon>Ascomycota</taxon>
        <taxon>Pezizomycotina</taxon>
        <taxon>Leotiomycetes</taxon>
        <taxon>Helotiales</taxon>
        <taxon>Sclerotiniaceae</taxon>
        <taxon>Sclerotinia</taxon>
    </lineage>
</organism>
<dbReference type="AlphaFoldDB" id="W9C670"/>
<reference evidence="3 4" key="1">
    <citation type="journal article" date="2014" name="Genome Announc.">
        <title>Draft genome sequence of Sclerotinia borealis, a psychrophilic plant pathogenic fungus.</title>
        <authorList>
            <person name="Mardanov A.V."/>
            <person name="Beletsky A.V."/>
            <person name="Kadnikov V.V."/>
            <person name="Ignatov A.N."/>
            <person name="Ravin N.V."/>
        </authorList>
    </citation>
    <scope>NUCLEOTIDE SEQUENCE [LARGE SCALE GENOMIC DNA]</scope>
    <source>
        <strain evidence="4">F-4157</strain>
    </source>
</reference>
<feature type="region of interest" description="Disordered" evidence="1">
    <location>
        <begin position="86"/>
        <end position="112"/>
    </location>
</feature>
<dbReference type="EMBL" id="AYSA01000401">
    <property type="protein sequence ID" value="ESZ92262.1"/>
    <property type="molecule type" value="Genomic_DNA"/>
</dbReference>
<sequence length="210" mass="22971">MPVVSESATESSHAYTYGLFSNISTPYLYLSIFFFLCITIFIRRNRNATAKLQYHFPPSRPSTPILLEKSDPLNTFSYANENVNFHTTTNAPHPKTTPQSSTTSLDLTNSPTSISTAQQTFSRAPPAPPFTPPSPLETLPYAGLNGDITSTPSEAPSTRRRSYTKASNPQTNSPAVTGEIISSDGWRRHTRVFGGGVCEACAESERRMSA</sequence>
<evidence type="ECO:0000256" key="2">
    <source>
        <dbReference type="SAM" id="Phobius"/>
    </source>
</evidence>
<dbReference type="OrthoDB" id="3440059at2759"/>
<accession>W9C670</accession>
<keyword evidence="2" id="KW-0472">Membrane</keyword>
<evidence type="ECO:0000313" key="4">
    <source>
        <dbReference type="Proteomes" id="UP000019487"/>
    </source>
</evidence>